<comment type="caution">
    <text evidence="2">The sequence shown here is derived from an EMBL/GenBank/DDBJ whole genome shotgun (WGS) entry which is preliminary data.</text>
</comment>
<keyword evidence="3" id="KW-1185">Reference proteome</keyword>
<reference evidence="2 3" key="1">
    <citation type="submission" date="2017-09" db="EMBL/GenBank/DDBJ databases">
        <title>Sphingomonas panjinensis sp.nov., isolated from oil-contaminated soil.</title>
        <authorList>
            <person name="Wang L."/>
            <person name="Chen L."/>
        </authorList>
    </citation>
    <scope>NUCLEOTIDE SEQUENCE [LARGE SCALE GENOMIC DNA]</scope>
    <source>
        <strain evidence="2 3">FW-11</strain>
    </source>
</reference>
<name>A0A2T5G0D1_9SPHN</name>
<protein>
    <submittedName>
        <fullName evidence="2">MarR family transcriptional regulator</fullName>
    </submittedName>
</protein>
<feature type="domain" description="HTH marR-type" evidence="1">
    <location>
        <begin position="11"/>
        <end position="142"/>
    </location>
</feature>
<dbReference type="InterPro" id="IPR000835">
    <property type="entry name" value="HTH_MarR-typ"/>
</dbReference>
<dbReference type="InterPro" id="IPR039422">
    <property type="entry name" value="MarR/SlyA-like"/>
</dbReference>
<dbReference type="InterPro" id="IPR011991">
    <property type="entry name" value="ArsR-like_HTH"/>
</dbReference>
<dbReference type="PANTHER" id="PTHR33164:SF57">
    <property type="entry name" value="MARR-FAMILY TRANSCRIPTIONAL REGULATOR"/>
    <property type="match status" value="1"/>
</dbReference>
<dbReference type="GO" id="GO:0003700">
    <property type="term" value="F:DNA-binding transcription factor activity"/>
    <property type="evidence" value="ECO:0007669"/>
    <property type="project" value="InterPro"/>
</dbReference>
<dbReference type="GO" id="GO:0006950">
    <property type="term" value="P:response to stress"/>
    <property type="evidence" value="ECO:0007669"/>
    <property type="project" value="TreeGrafter"/>
</dbReference>
<dbReference type="SUPFAM" id="SSF46785">
    <property type="entry name" value="Winged helix' DNA-binding domain"/>
    <property type="match status" value="1"/>
</dbReference>
<gene>
    <name evidence="2" type="ORF">CLG96_06305</name>
</gene>
<dbReference type="PROSITE" id="PS50995">
    <property type="entry name" value="HTH_MARR_2"/>
    <property type="match status" value="1"/>
</dbReference>
<dbReference type="InterPro" id="IPR036388">
    <property type="entry name" value="WH-like_DNA-bd_sf"/>
</dbReference>
<accession>A0A2T5G0D1</accession>
<dbReference type="Proteomes" id="UP000244162">
    <property type="component" value="Unassembled WGS sequence"/>
</dbReference>
<dbReference type="OrthoDB" id="511972at2"/>
<dbReference type="Gene3D" id="1.10.10.10">
    <property type="entry name" value="Winged helix-like DNA-binding domain superfamily/Winged helix DNA-binding domain"/>
    <property type="match status" value="1"/>
</dbReference>
<dbReference type="SMART" id="SM00347">
    <property type="entry name" value="HTH_MARR"/>
    <property type="match status" value="1"/>
</dbReference>
<dbReference type="PANTHER" id="PTHR33164">
    <property type="entry name" value="TRANSCRIPTIONAL REGULATOR, MARR FAMILY"/>
    <property type="match status" value="1"/>
</dbReference>
<dbReference type="EMBL" id="NWBU01000005">
    <property type="protein sequence ID" value="PTQ12410.1"/>
    <property type="molecule type" value="Genomic_DNA"/>
</dbReference>
<evidence type="ECO:0000259" key="1">
    <source>
        <dbReference type="PROSITE" id="PS50995"/>
    </source>
</evidence>
<evidence type="ECO:0000313" key="2">
    <source>
        <dbReference type="EMBL" id="PTQ12410.1"/>
    </source>
</evidence>
<dbReference type="AlphaFoldDB" id="A0A2T5G0D1"/>
<proteinExistence type="predicted"/>
<organism evidence="2 3">
    <name type="scientific">Sphingomonas oleivorans</name>
    <dbReference type="NCBI Taxonomy" id="1735121"/>
    <lineage>
        <taxon>Bacteria</taxon>
        <taxon>Pseudomonadati</taxon>
        <taxon>Pseudomonadota</taxon>
        <taxon>Alphaproteobacteria</taxon>
        <taxon>Sphingomonadales</taxon>
        <taxon>Sphingomonadaceae</taxon>
        <taxon>Sphingomonas</taxon>
    </lineage>
</organism>
<dbReference type="CDD" id="cd00090">
    <property type="entry name" value="HTH_ARSR"/>
    <property type="match status" value="1"/>
</dbReference>
<evidence type="ECO:0000313" key="3">
    <source>
        <dbReference type="Proteomes" id="UP000244162"/>
    </source>
</evidence>
<sequence length="144" mass="15900">MTRRETIVRKLGDELNALISASRAVTAEAAENFQPPVSGAAFQILQWLHSFGPAQASRIADAVAMDRSVVSRLTKDLRKLGLIEAQPDPADGRSILYGLADTGRAKVAEAIDRKGSLFRTCIEQWRDAELEQLTRLLRRLNGRS</sequence>
<dbReference type="Pfam" id="PF12802">
    <property type="entry name" value="MarR_2"/>
    <property type="match status" value="1"/>
</dbReference>
<dbReference type="InterPro" id="IPR036390">
    <property type="entry name" value="WH_DNA-bd_sf"/>
</dbReference>